<comment type="subcellular location">
    <subcellularLocation>
        <location evidence="1">Cell outer membrane</location>
        <topology evidence="1">Multi-pass membrane protein</topology>
    </subcellularLocation>
</comment>
<keyword evidence="10" id="KW-1185">Reference proteome</keyword>
<name>A0A1M6EZC9_9BACE</name>
<dbReference type="Proteomes" id="UP000184192">
    <property type="component" value="Unassembled WGS sequence"/>
</dbReference>
<keyword evidence="7" id="KW-0998">Cell outer membrane</keyword>
<dbReference type="GO" id="GO:0015483">
    <property type="term" value="F:long-chain fatty acid transporting porin activity"/>
    <property type="evidence" value="ECO:0007669"/>
    <property type="project" value="TreeGrafter"/>
</dbReference>
<dbReference type="GeneID" id="92712102"/>
<dbReference type="AlphaFoldDB" id="A0A1M6EZC9"/>
<dbReference type="EMBL" id="FQZN01000010">
    <property type="protein sequence ID" value="SHI90739.1"/>
    <property type="molecule type" value="Genomic_DNA"/>
</dbReference>
<keyword evidence="3" id="KW-1134">Transmembrane beta strand</keyword>
<dbReference type="Gene3D" id="2.40.160.60">
    <property type="entry name" value="Outer membrane protein transport protein (OMPP1/FadL/TodX)"/>
    <property type="match status" value="2"/>
</dbReference>
<feature type="chain" id="PRO_5009917251" evidence="8">
    <location>
        <begin position="21"/>
        <end position="552"/>
    </location>
</feature>
<evidence type="ECO:0000256" key="7">
    <source>
        <dbReference type="ARBA" id="ARBA00023237"/>
    </source>
</evidence>
<evidence type="ECO:0000256" key="8">
    <source>
        <dbReference type="SAM" id="SignalP"/>
    </source>
</evidence>
<organism evidence="9 10">
    <name type="scientific">Bacteroides stercorirosoris</name>
    <dbReference type="NCBI Taxonomy" id="871324"/>
    <lineage>
        <taxon>Bacteria</taxon>
        <taxon>Pseudomonadati</taxon>
        <taxon>Bacteroidota</taxon>
        <taxon>Bacteroidia</taxon>
        <taxon>Bacteroidales</taxon>
        <taxon>Bacteroidaceae</taxon>
        <taxon>Bacteroides</taxon>
    </lineage>
</organism>
<comment type="similarity">
    <text evidence="2">Belongs to the OmpP1/FadL family.</text>
</comment>
<sequence>MRKIMILTALTVLVSVSAGAQSVYDATNIASKDLSGTARFVGMGGAMGALGGDISTIGTNPAGIGIYRSNDIMTSFGYSSTGVESKYGGQSFNMDKNRWNFDNAGVVFSTKVGNVTSLRYVNFAFNYQKVKSFNRNMTTAGDLNGHSQTYLMAAMSDGITKPMWDNNNPFNTDVIGWMSALGYEGYLISPSLTTDKTPYPLEDADGKPIVDENGKPLYTNYDFYTSVLGDGDRPYLREFRSRESGGVNQFDFNVAFNFNDRFYLGLTIGAYDVNYNKYTLYGEDFRTEKGEATGSGYTLESFNKVTGAGFDFKLGAIVRPFEDSPLRIGFAIHTPTFYNLTWATSARLVSELYEGDKLVTTTVDSYDYLDNRDMKQDYKINTPWVYNLSLGYTVGTQLALGAEYEYKDYSTTKFYDYNGDNMEWQTNESKLCLKGVNTFRIGAEYKVIPQFALRAGYNYSSSAFKNDAIKAYHEYFINTDTDYTNLKSLSNYTLGIGYRGSAFYADLAYKYSVQKGDFYPFDSSASGLKDPLAAAKLTDTRSQVILTLGMRF</sequence>
<dbReference type="RefSeq" id="WP_025831626.1">
    <property type="nucleotide sequence ID" value="NZ_FQZN01000010.1"/>
</dbReference>
<evidence type="ECO:0000256" key="4">
    <source>
        <dbReference type="ARBA" id="ARBA00022692"/>
    </source>
</evidence>
<evidence type="ECO:0000313" key="10">
    <source>
        <dbReference type="Proteomes" id="UP000184192"/>
    </source>
</evidence>
<evidence type="ECO:0000256" key="1">
    <source>
        <dbReference type="ARBA" id="ARBA00004571"/>
    </source>
</evidence>
<dbReference type="GO" id="GO:0009279">
    <property type="term" value="C:cell outer membrane"/>
    <property type="evidence" value="ECO:0007669"/>
    <property type="project" value="UniProtKB-SubCell"/>
</dbReference>
<dbReference type="Pfam" id="PF03349">
    <property type="entry name" value="Toluene_X"/>
    <property type="match status" value="1"/>
</dbReference>
<proteinExistence type="inferred from homology"/>
<accession>A0A1M6EZC9</accession>
<evidence type="ECO:0000256" key="3">
    <source>
        <dbReference type="ARBA" id="ARBA00022452"/>
    </source>
</evidence>
<gene>
    <name evidence="9" type="ORF">SAMN05444350_110148</name>
</gene>
<evidence type="ECO:0000256" key="6">
    <source>
        <dbReference type="ARBA" id="ARBA00023136"/>
    </source>
</evidence>
<protein>
    <submittedName>
        <fullName evidence="9">Outer membrane protein transport protein (OMPP1/FadL/TodX)</fullName>
    </submittedName>
</protein>
<dbReference type="PANTHER" id="PTHR35093">
    <property type="entry name" value="OUTER MEMBRANE PROTEIN NMB0088-RELATED"/>
    <property type="match status" value="1"/>
</dbReference>
<evidence type="ECO:0000313" key="9">
    <source>
        <dbReference type="EMBL" id="SHI90739.1"/>
    </source>
</evidence>
<evidence type="ECO:0000256" key="2">
    <source>
        <dbReference type="ARBA" id="ARBA00008163"/>
    </source>
</evidence>
<reference evidence="10" key="1">
    <citation type="submission" date="2016-11" db="EMBL/GenBank/DDBJ databases">
        <authorList>
            <person name="Varghese N."/>
            <person name="Submissions S."/>
        </authorList>
    </citation>
    <scope>NUCLEOTIDE SEQUENCE [LARGE SCALE GENOMIC DNA]</scope>
    <source>
        <strain evidence="10">DSM 26884</strain>
    </source>
</reference>
<dbReference type="SUPFAM" id="SSF56935">
    <property type="entry name" value="Porins"/>
    <property type="match status" value="1"/>
</dbReference>
<keyword evidence="5 8" id="KW-0732">Signal</keyword>
<feature type="signal peptide" evidence="8">
    <location>
        <begin position="1"/>
        <end position="20"/>
    </location>
</feature>
<dbReference type="eggNOG" id="COG2067">
    <property type="taxonomic scope" value="Bacteria"/>
</dbReference>
<evidence type="ECO:0000256" key="5">
    <source>
        <dbReference type="ARBA" id="ARBA00022729"/>
    </source>
</evidence>
<keyword evidence="6" id="KW-0472">Membrane</keyword>
<dbReference type="PANTHER" id="PTHR35093:SF8">
    <property type="entry name" value="OUTER MEMBRANE PROTEIN NMB0088-RELATED"/>
    <property type="match status" value="1"/>
</dbReference>
<keyword evidence="4" id="KW-0812">Transmembrane</keyword>
<dbReference type="InterPro" id="IPR005017">
    <property type="entry name" value="OMPP1/FadL/TodX"/>
</dbReference>